<dbReference type="GO" id="GO:0005112">
    <property type="term" value="F:Notch binding"/>
    <property type="evidence" value="ECO:0007669"/>
    <property type="project" value="TreeGrafter"/>
</dbReference>
<protein>
    <recommendedName>
        <fullName evidence="7">EGF-like domain-containing protein</fullName>
    </recommendedName>
</protein>
<dbReference type="InterPro" id="IPR001881">
    <property type="entry name" value="EGF-like_Ca-bd_dom"/>
</dbReference>
<feature type="compositionally biased region" description="Low complexity" evidence="6">
    <location>
        <begin position="1079"/>
        <end position="1098"/>
    </location>
</feature>
<dbReference type="EMBL" id="QCYY01003768">
    <property type="protein sequence ID" value="ROT62202.1"/>
    <property type="molecule type" value="Genomic_DNA"/>
</dbReference>
<dbReference type="CDD" id="cd00110">
    <property type="entry name" value="LamG"/>
    <property type="match status" value="1"/>
</dbReference>
<dbReference type="PROSITE" id="PS00022">
    <property type="entry name" value="EGF_1"/>
    <property type="match status" value="3"/>
</dbReference>
<evidence type="ECO:0000313" key="9">
    <source>
        <dbReference type="Proteomes" id="UP000283509"/>
    </source>
</evidence>
<evidence type="ECO:0000256" key="5">
    <source>
        <dbReference type="PROSITE-ProRule" id="PRU00076"/>
    </source>
</evidence>
<feature type="region of interest" description="Disordered" evidence="6">
    <location>
        <begin position="952"/>
        <end position="981"/>
    </location>
</feature>
<dbReference type="SUPFAM" id="SSF57184">
    <property type="entry name" value="Growth factor receptor domain"/>
    <property type="match status" value="1"/>
</dbReference>
<dbReference type="InterPro" id="IPR000742">
    <property type="entry name" value="EGF"/>
</dbReference>
<keyword evidence="1 5" id="KW-0245">EGF-like domain</keyword>
<evidence type="ECO:0000256" key="3">
    <source>
        <dbReference type="ARBA" id="ARBA00023157"/>
    </source>
</evidence>
<feature type="compositionally biased region" description="Low complexity" evidence="6">
    <location>
        <begin position="674"/>
        <end position="709"/>
    </location>
</feature>
<keyword evidence="4" id="KW-0325">Glycoprotein</keyword>
<dbReference type="Gene3D" id="2.10.25.10">
    <property type="entry name" value="Laminin"/>
    <property type="match status" value="3"/>
</dbReference>
<dbReference type="CDD" id="cd00054">
    <property type="entry name" value="EGF_CA"/>
    <property type="match status" value="3"/>
</dbReference>
<feature type="region of interest" description="Disordered" evidence="6">
    <location>
        <begin position="1079"/>
        <end position="1149"/>
    </location>
</feature>
<feature type="disulfide bond" evidence="5">
    <location>
        <begin position="1176"/>
        <end position="1185"/>
    </location>
</feature>
<feature type="compositionally biased region" description="Low complexity" evidence="6">
    <location>
        <begin position="747"/>
        <end position="758"/>
    </location>
</feature>
<dbReference type="Proteomes" id="UP000283509">
    <property type="component" value="Unassembled WGS sequence"/>
</dbReference>
<feature type="compositionally biased region" description="Polar residues" evidence="6">
    <location>
        <begin position="1135"/>
        <end position="1148"/>
    </location>
</feature>
<feature type="region of interest" description="Disordered" evidence="6">
    <location>
        <begin position="579"/>
        <end position="600"/>
    </location>
</feature>
<dbReference type="GO" id="GO:0005509">
    <property type="term" value="F:calcium ion binding"/>
    <property type="evidence" value="ECO:0007669"/>
    <property type="project" value="InterPro"/>
</dbReference>
<dbReference type="Pfam" id="PF12661">
    <property type="entry name" value="hEGF"/>
    <property type="match status" value="1"/>
</dbReference>
<dbReference type="SMART" id="SM00179">
    <property type="entry name" value="EGF_CA"/>
    <property type="match status" value="2"/>
</dbReference>
<feature type="domain" description="EGF-like" evidence="7">
    <location>
        <begin position="1150"/>
        <end position="1186"/>
    </location>
</feature>
<dbReference type="SMART" id="SM00181">
    <property type="entry name" value="EGF"/>
    <property type="match status" value="3"/>
</dbReference>
<feature type="region of interest" description="Disordered" evidence="6">
    <location>
        <begin position="673"/>
        <end position="709"/>
    </location>
</feature>
<keyword evidence="9" id="KW-1185">Reference proteome</keyword>
<dbReference type="PROSITE" id="PS00010">
    <property type="entry name" value="ASX_HYDROXYL"/>
    <property type="match status" value="1"/>
</dbReference>
<dbReference type="InterPro" id="IPR009030">
    <property type="entry name" value="Growth_fac_rcpt_cys_sf"/>
</dbReference>
<dbReference type="InterPro" id="IPR050906">
    <property type="entry name" value="Notch_signaling"/>
</dbReference>
<dbReference type="PROSITE" id="PS01187">
    <property type="entry name" value="EGF_CA"/>
    <property type="match status" value="1"/>
</dbReference>
<feature type="region of interest" description="Disordered" evidence="6">
    <location>
        <begin position="477"/>
        <end position="502"/>
    </location>
</feature>
<feature type="domain" description="EGF-like" evidence="7">
    <location>
        <begin position="106"/>
        <end position="144"/>
    </location>
</feature>
<dbReference type="STRING" id="6689.A0A423SD68"/>
<feature type="disulfide bond" evidence="5">
    <location>
        <begin position="134"/>
        <end position="143"/>
    </location>
</feature>
<feature type="region of interest" description="Disordered" evidence="6">
    <location>
        <begin position="747"/>
        <end position="783"/>
    </location>
</feature>
<dbReference type="GO" id="GO:0048513">
    <property type="term" value="P:animal organ development"/>
    <property type="evidence" value="ECO:0007669"/>
    <property type="project" value="UniProtKB-ARBA"/>
</dbReference>
<dbReference type="InterPro" id="IPR000152">
    <property type="entry name" value="EGF-type_Asp/Asn_hydroxyl_site"/>
</dbReference>
<evidence type="ECO:0000259" key="7">
    <source>
        <dbReference type="PROSITE" id="PS50026"/>
    </source>
</evidence>
<evidence type="ECO:0000256" key="6">
    <source>
        <dbReference type="SAM" id="MobiDB-lite"/>
    </source>
</evidence>
<dbReference type="OrthoDB" id="283575at2759"/>
<dbReference type="PANTHER" id="PTHR24044:SF500">
    <property type="entry name" value="PROTEIN CBR-TAG-53"/>
    <property type="match status" value="1"/>
</dbReference>
<dbReference type="PROSITE" id="PS50026">
    <property type="entry name" value="EGF_3"/>
    <property type="match status" value="3"/>
</dbReference>
<dbReference type="Gene3D" id="2.60.120.200">
    <property type="match status" value="1"/>
</dbReference>
<dbReference type="InterPro" id="IPR013320">
    <property type="entry name" value="ConA-like_dom_sf"/>
</dbReference>
<dbReference type="InterPro" id="IPR013032">
    <property type="entry name" value="EGF-like_CS"/>
</dbReference>
<evidence type="ECO:0000313" key="8">
    <source>
        <dbReference type="EMBL" id="ROT62202.1"/>
    </source>
</evidence>
<evidence type="ECO:0000256" key="2">
    <source>
        <dbReference type="ARBA" id="ARBA00022737"/>
    </source>
</evidence>
<sequence>MSTKTIDKPTNKVMKLVMKRVVKPYGDSSADLYDVDLFHSPWAGWSGSDIRGPERGRKRYTGRLCEDAVVFCEDNPCENGALCVMENNNATCYCVPDFHGSQCQDQYNDCLPYAPRCMNGGSCIDGIDSFFCSCPSAASGPLCECAVTDAGEECAELPSWFDGRPFQPVGSGETDVYHQWFNATHFANVTEISVIDTLPPPSPTDEAPLYPTVTVDYDFSSETLSPSFDSATSVLRSTLRDPKDFPTVSSVISAKVSLEYTELITASVPYSSSELFTPLFPSTAMEWSESMSTQPSPVLPDLPSSLFPEDVSTAPSEAATATAVTSLSPTLVLESSFSTAAPDLHSLSVVSEVEVSTSPLLVTVAALEPTPEFLPTPSSLLLVSPVPVDATDVTSVMVDVHNVTFVPVDATAVTSVMVDATDITSVLVDTTAETSVPVDATASPPTSVDLGNASLVPDFTGNETFAPGTDLVVTPSLPSETSTAEDVTAGLSTPVPETTDLPDNVSDYLTDQDNVTEPFLTTEDSVLGSELPSLTTPYTPEESFNVTETVAPVTDLVTQTDLSTTQVPDATDVTRTPVVRTTPAPDYEDSGGNATDGTSTETALVTSTLSDLDNLTSAADSTTDIFSTTDAISETDTTSSFYDTTQLTTDQVTSTDLYDVSITTPVVDFTEVPTTPATADDTTSALDTMPTTGFADTTQTTDDADTMPTSDFMGTPPTTDFAIIQTTDFVSTQTIDFTSTQTDFTSTQTTDFASTPTTDFDRTPTTDFTSTPTTDFARTPTTDIGETSTTVVDETTISIPTETTTLTSDETLTTVHLTTESTDVVDTTLTVGVTDTAITAETTQTTDVTIEAQTTDVSLISHQTTDIVRFTETQTEISTEYTEPTQTTPLTDITEYATVDTTSLTPVATEDSTTSTEAAVDVTSETPVTLELIPEEHVYTQASAVGVLATTTETPEDLGTDADAKTDAGTSTLPSTTKADEPTDMALTTVSLVDQFTIVTEPSVEPRNVTIPDDELLYNASLGSSTTPADEPTTTTPIPAAAVTSTTQTPDGTAILPTTDLQPSATHVSLTMTTFSSPLPAAPATTTKVPVSPTPTTARETDVPVETPDYTGSPSEKEPVFDTTTPPTGSLPPQLVTSATTSETQSDQAPPAQCGDGFCLNGGTCVTRDAKSSCKCPFNYKGAYCEFYFYINKPYFVGASYLGVDVGNLSLRQGVQVYVQFTSQSPNGLVAYSEGPSDAFFMLLLRNSLLQFVFSCGLQTVMWWTPYEPDVPWGAGKCSASLQVNDTSPIYSEQRSSTPSVRLGHVYLGGLPSSYSSPLVVKAGFLPRLRVSCPLRD</sequence>
<dbReference type="InterPro" id="IPR001791">
    <property type="entry name" value="Laminin_G"/>
</dbReference>
<organism evidence="8 9">
    <name type="scientific">Penaeus vannamei</name>
    <name type="common">Whiteleg shrimp</name>
    <name type="synonym">Litopenaeus vannamei</name>
    <dbReference type="NCBI Taxonomy" id="6689"/>
    <lineage>
        <taxon>Eukaryota</taxon>
        <taxon>Metazoa</taxon>
        <taxon>Ecdysozoa</taxon>
        <taxon>Arthropoda</taxon>
        <taxon>Crustacea</taxon>
        <taxon>Multicrustacea</taxon>
        <taxon>Malacostraca</taxon>
        <taxon>Eumalacostraca</taxon>
        <taxon>Eucarida</taxon>
        <taxon>Decapoda</taxon>
        <taxon>Dendrobranchiata</taxon>
        <taxon>Penaeoidea</taxon>
        <taxon>Penaeidae</taxon>
        <taxon>Penaeus</taxon>
    </lineage>
</organism>
<evidence type="ECO:0000256" key="1">
    <source>
        <dbReference type="ARBA" id="ARBA00022536"/>
    </source>
</evidence>
<dbReference type="SUPFAM" id="SSF49899">
    <property type="entry name" value="Concanavalin A-like lectins/glucanases"/>
    <property type="match status" value="1"/>
</dbReference>
<dbReference type="PANTHER" id="PTHR24044">
    <property type="entry name" value="NOTCH LIGAND FAMILY MEMBER"/>
    <property type="match status" value="1"/>
</dbReference>
<feature type="compositionally biased region" description="Low complexity" evidence="6">
    <location>
        <begin position="765"/>
        <end position="783"/>
    </location>
</feature>
<comment type="caution">
    <text evidence="8">The sequence shown here is derived from an EMBL/GenBank/DDBJ whole genome shotgun (WGS) entry which is preliminary data.</text>
</comment>
<name>A0A423SD68_PENVA</name>
<accession>A0A423SD68</accession>
<feature type="compositionally biased region" description="Polar residues" evidence="6">
    <location>
        <begin position="968"/>
        <end position="977"/>
    </location>
</feature>
<keyword evidence="2" id="KW-0677">Repeat</keyword>
<reference evidence="8 9" key="1">
    <citation type="submission" date="2018-04" db="EMBL/GenBank/DDBJ databases">
        <authorList>
            <person name="Zhang X."/>
            <person name="Yuan J."/>
            <person name="Li F."/>
            <person name="Xiang J."/>
        </authorList>
    </citation>
    <scope>NUCLEOTIDE SEQUENCE [LARGE SCALE GENOMIC DNA]</scope>
    <source>
        <tissue evidence="8">Muscle</tissue>
    </source>
</reference>
<proteinExistence type="predicted"/>
<reference evidence="8 9" key="2">
    <citation type="submission" date="2019-01" db="EMBL/GenBank/DDBJ databases">
        <title>The decoding of complex shrimp genome reveals the adaptation for benthos swimmer, frequently molting mechanism and breeding impact on genome.</title>
        <authorList>
            <person name="Sun Y."/>
            <person name="Gao Y."/>
            <person name="Yu Y."/>
        </authorList>
    </citation>
    <scope>NUCLEOTIDE SEQUENCE [LARGE SCALE GENOMIC DNA]</scope>
    <source>
        <tissue evidence="8">Muscle</tissue>
    </source>
</reference>
<dbReference type="InterPro" id="IPR018097">
    <property type="entry name" value="EGF_Ca-bd_CS"/>
</dbReference>
<feature type="disulfide bond" evidence="5">
    <location>
        <begin position="94"/>
        <end position="103"/>
    </location>
</feature>
<keyword evidence="3 5" id="KW-1015">Disulfide bond</keyword>
<feature type="domain" description="EGF-like" evidence="7">
    <location>
        <begin position="68"/>
        <end position="104"/>
    </location>
</feature>
<evidence type="ECO:0000256" key="4">
    <source>
        <dbReference type="ARBA" id="ARBA00023180"/>
    </source>
</evidence>
<gene>
    <name evidence="8" type="ORF">C7M84_019962</name>
</gene>
<comment type="caution">
    <text evidence="5">Lacks conserved residue(s) required for the propagation of feature annotation.</text>
</comment>